<dbReference type="InParanoid" id="D7G5W9"/>
<name>D7G5W9_ECTSI</name>
<organism evidence="1 2">
    <name type="scientific">Ectocarpus siliculosus</name>
    <name type="common">Brown alga</name>
    <name type="synonym">Conferva siliculosa</name>
    <dbReference type="NCBI Taxonomy" id="2880"/>
    <lineage>
        <taxon>Eukaryota</taxon>
        <taxon>Sar</taxon>
        <taxon>Stramenopiles</taxon>
        <taxon>Ochrophyta</taxon>
        <taxon>PX clade</taxon>
        <taxon>Phaeophyceae</taxon>
        <taxon>Ectocarpales</taxon>
        <taxon>Ectocarpaceae</taxon>
        <taxon>Ectocarpus</taxon>
    </lineage>
</organism>
<sequence length="202" mass="21977">MEQGSYGGGGSVDDVDDGQLPPCPGVLYVLPDSNRLPVADYPFCLHGKGQTPSPWSCTILEGTVSLHAVADPKTGNWACEGAASAYGGPCKSCQLLSDNRQLKGVIERAKEDALVVRDRGRKHGELTAHQLTERANLHKDRTQQQRLLWFNSSKHAGKLTENIDTHKRITLLLGSKNIPGLGLTRARTCPWSARLVACEPKR</sequence>
<accession>D7G5W9</accession>
<dbReference type="EMBL" id="FN649760">
    <property type="protein sequence ID" value="CBJ27407.1"/>
    <property type="molecule type" value="Genomic_DNA"/>
</dbReference>
<proteinExistence type="predicted"/>
<keyword evidence="2" id="KW-1185">Reference proteome</keyword>
<dbReference type="Proteomes" id="UP000002630">
    <property type="component" value="Unassembled WGS sequence"/>
</dbReference>
<evidence type="ECO:0000313" key="2">
    <source>
        <dbReference type="Proteomes" id="UP000002630"/>
    </source>
</evidence>
<protein>
    <submittedName>
        <fullName evidence="1">Uncharacterized protein</fullName>
    </submittedName>
</protein>
<evidence type="ECO:0000313" key="1">
    <source>
        <dbReference type="EMBL" id="CBJ27407.1"/>
    </source>
</evidence>
<reference evidence="1 2" key="1">
    <citation type="journal article" date="2010" name="Nature">
        <title>The Ectocarpus genome and the independent evolution of multicellularity in brown algae.</title>
        <authorList>
            <person name="Cock J.M."/>
            <person name="Sterck L."/>
            <person name="Rouze P."/>
            <person name="Scornet D."/>
            <person name="Allen A.E."/>
            <person name="Amoutzias G."/>
            <person name="Anthouard V."/>
            <person name="Artiguenave F."/>
            <person name="Aury J.M."/>
            <person name="Badger J.H."/>
            <person name="Beszteri B."/>
            <person name="Billiau K."/>
            <person name="Bonnet E."/>
            <person name="Bothwell J.H."/>
            <person name="Bowler C."/>
            <person name="Boyen C."/>
            <person name="Brownlee C."/>
            <person name="Carrano C.J."/>
            <person name="Charrier B."/>
            <person name="Cho G.Y."/>
            <person name="Coelho S.M."/>
            <person name="Collen J."/>
            <person name="Corre E."/>
            <person name="Da Silva C."/>
            <person name="Delage L."/>
            <person name="Delaroque N."/>
            <person name="Dittami S.M."/>
            <person name="Doulbeau S."/>
            <person name="Elias M."/>
            <person name="Farnham G."/>
            <person name="Gachon C.M."/>
            <person name="Gschloessl B."/>
            <person name="Heesch S."/>
            <person name="Jabbari K."/>
            <person name="Jubin C."/>
            <person name="Kawai H."/>
            <person name="Kimura K."/>
            <person name="Kloareg B."/>
            <person name="Kupper F.C."/>
            <person name="Lang D."/>
            <person name="Le Bail A."/>
            <person name="Leblanc C."/>
            <person name="Lerouge P."/>
            <person name="Lohr M."/>
            <person name="Lopez P.J."/>
            <person name="Martens C."/>
            <person name="Maumus F."/>
            <person name="Michel G."/>
            <person name="Miranda-Saavedra D."/>
            <person name="Morales J."/>
            <person name="Moreau H."/>
            <person name="Motomura T."/>
            <person name="Nagasato C."/>
            <person name="Napoli C.A."/>
            <person name="Nelson D.R."/>
            <person name="Nyvall-Collen P."/>
            <person name="Peters A.F."/>
            <person name="Pommier C."/>
            <person name="Potin P."/>
            <person name="Poulain J."/>
            <person name="Quesneville H."/>
            <person name="Read B."/>
            <person name="Rensing S.A."/>
            <person name="Ritter A."/>
            <person name="Rousvoal S."/>
            <person name="Samanta M."/>
            <person name="Samson G."/>
            <person name="Schroeder D.C."/>
            <person name="Segurens B."/>
            <person name="Strittmatter M."/>
            <person name="Tonon T."/>
            <person name="Tregear J.W."/>
            <person name="Valentin K."/>
            <person name="von Dassow P."/>
            <person name="Yamagishi T."/>
            <person name="Van de Peer Y."/>
            <person name="Wincker P."/>
        </authorList>
    </citation>
    <scope>NUCLEOTIDE SEQUENCE [LARGE SCALE GENOMIC DNA]</scope>
    <source>
        <strain evidence="2">Ec32 / CCAP1310/4</strain>
    </source>
</reference>
<dbReference type="AlphaFoldDB" id="D7G5W9"/>
<gene>
    <name evidence="1" type="ORF">Esi_0068_0068</name>
</gene>